<protein>
    <recommendedName>
        <fullName evidence="13">Cysteine--tRNA ligase</fullName>
        <ecNumber evidence="13">6.1.1.16</ecNumber>
    </recommendedName>
    <alternativeName>
        <fullName evidence="13">Cysteinyl-tRNA synthetase</fullName>
        <shortName evidence="13">CysRS</shortName>
    </alternativeName>
</protein>
<keyword evidence="10 13" id="KW-0648">Protein biosynthesis</keyword>
<dbReference type="GO" id="GO:0008270">
    <property type="term" value="F:zinc ion binding"/>
    <property type="evidence" value="ECO:0007669"/>
    <property type="project" value="UniProtKB-UniRule"/>
</dbReference>
<accession>D5USV6</accession>
<dbReference type="NCBIfam" id="TIGR00435">
    <property type="entry name" value="cysS"/>
    <property type="match status" value="1"/>
</dbReference>
<evidence type="ECO:0000256" key="10">
    <source>
        <dbReference type="ARBA" id="ARBA00022917"/>
    </source>
</evidence>
<keyword evidence="16" id="KW-1185">Reference proteome</keyword>
<dbReference type="Gene3D" id="1.20.120.1910">
    <property type="entry name" value="Cysteine-tRNA ligase, C-terminal anti-codon recognition domain"/>
    <property type="match status" value="1"/>
</dbReference>
<dbReference type="GO" id="GO:0004817">
    <property type="term" value="F:cysteine-tRNA ligase activity"/>
    <property type="evidence" value="ECO:0007669"/>
    <property type="project" value="UniProtKB-UniRule"/>
</dbReference>
<keyword evidence="9 13" id="KW-0067">ATP-binding</keyword>
<comment type="cofactor">
    <cofactor evidence="13">
        <name>Zn(2+)</name>
        <dbReference type="ChEBI" id="CHEBI:29105"/>
    </cofactor>
    <text evidence="13">Binds 1 zinc ion per subunit.</text>
</comment>
<evidence type="ECO:0000256" key="2">
    <source>
        <dbReference type="ARBA" id="ARBA00005594"/>
    </source>
</evidence>
<feature type="short sequence motif" description="'KMSKS' region" evidence="13">
    <location>
        <begin position="263"/>
        <end position="267"/>
    </location>
</feature>
<dbReference type="InterPro" id="IPR014729">
    <property type="entry name" value="Rossmann-like_a/b/a_fold"/>
</dbReference>
<evidence type="ECO:0000256" key="11">
    <source>
        <dbReference type="ARBA" id="ARBA00023146"/>
    </source>
</evidence>
<keyword evidence="11 13" id="KW-0030">Aminoacyl-tRNA synthetase</keyword>
<evidence type="ECO:0000256" key="9">
    <source>
        <dbReference type="ARBA" id="ARBA00022840"/>
    </source>
</evidence>
<dbReference type="HOGENOM" id="CLU_013528_0_1_11"/>
<comment type="subcellular location">
    <subcellularLocation>
        <location evidence="1 13">Cytoplasm</location>
    </subcellularLocation>
</comment>
<evidence type="ECO:0000256" key="8">
    <source>
        <dbReference type="ARBA" id="ARBA00022833"/>
    </source>
</evidence>
<comment type="subunit">
    <text evidence="3 13">Monomer.</text>
</comment>
<comment type="similarity">
    <text evidence="2 13">Belongs to the class-I aminoacyl-tRNA synthetase family.</text>
</comment>
<dbReference type="PANTHER" id="PTHR10890">
    <property type="entry name" value="CYSTEINYL-TRNA SYNTHETASE"/>
    <property type="match status" value="1"/>
</dbReference>
<evidence type="ECO:0000256" key="4">
    <source>
        <dbReference type="ARBA" id="ARBA00022490"/>
    </source>
</evidence>
<keyword evidence="5 13" id="KW-0436">Ligase</keyword>
<evidence type="ECO:0000313" key="15">
    <source>
        <dbReference type="EMBL" id="ADG77243.1"/>
    </source>
</evidence>
<evidence type="ECO:0000256" key="5">
    <source>
        <dbReference type="ARBA" id="ARBA00022598"/>
    </source>
</evidence>
<proteinExistence type="inferred from homology"/>
<comment type="catalytic activity">
    <reaction evidence="12 13">
        <text>tRNA(Cys) + L-cysteine + ATP = L-cysteinyl-tRNA(Cys) + AMP + diphosphate</text>
        <dbReference type="Rhea" id="RHEA:17773"/>
        <dbReference type="Rhea" id="RHEA-COMP:9661"/>
        <dbReference type="Rhea" id="RHEA-COMP:9679"/>
        <dbReference type="ChEBI" id="CHEBI:30616"/>
        <dbReference type="ChEBI" id="CHEBI:33019"/>
        <dbReference type="ChEBI" id="CHEBI:35235"/>
        <dbReference type="ChEBI" id="CHEBI:78442"/>
        <dbReference type="ChEBI" id="CHEBI:78517"/>
        <dbReference type="ChEBI" id="CHEBI:456215"/>
        <dbReference type="EC" id="6.1.1.16"/>
    </reaction>
</comment>
<dbReference type="Gene3D" id="3.40.50.620">
    <property type="entry name" value="HUPs"/>
    <property type="match status" value="1"/>
</dbReference>
<keyword evidence="6 13" id="KW-0479">Metal-binding</keyword>
<dbReference type="GO" id="GO:0006423">
    <property type="term" value="P:cysteinyl-tRNA aminoacylation"/>
    <property type="evidence" value="ECO:0007669"/>
    <property type="project" value="UniProtKB-UniRule"/>
</dbReference>
<feature type="short sequence motif" description="'HIGH' region" evidence="13">
    <location>
        <begin position="31"/>
        <end position="41"/>
    </location>
</feature>
<dbReference type="InterPro" id="IPR009080">
    <property type="entry name" value="tRNAsynth_Ia_anticodon-bd"/>
</dbReference>
<evidence type="ECO:0000256" key="12">
    <source>
        <dbReference type="ARBA" id="ARBA00047398"/>
    </source>
</evidence>
<feature type="domain" description="Cysteinyl-tRNA synthetase class Ia DALR" evidence="14">
    <location>
        <begin position="338"/>
        <end position="400"/>
    </location>
</feature>
<dbReference type="CDD" id="cd00672">
    <property type="entry name" value="CysRS_core"/>
    <property type="match status" value="1"/>
</dbReference>
<dbReference type="InterPro" id="IPR032678">
    <property type="entry name" value="tRNA-synt_1_cat_dom"/>
</dbReference>
<dbReference type="Pfam" id="PF01406">
    <property type="entry name" value="tRNA-synt_1e"/>
    <property type="match status" value="1"/>
</dbReference>
<dbReference type="EMBL" id="CP001966">
    <property type="protein sequence ID" value="ADG77243.1"/>
    <property type="molecule type" value="Genomic_DNA"/>
</dbReference>
<keyword evidence="4 13" id="KW-0963">Cytoplasm</keyword>
<dbReference type="GO" id="GO:0005829">
    <property type="term" value="C:cytosol"/>
    <property type="evidence" value="ECO:0007669"/>
    <property type="project" value="TreeGrafter"/>
</dbReference>
<dbReference type="SUPFAM" id="SSF47323">
    <property type="entry name" value="Anticodon-binding domain of a subclass of class I aminoacyl-tRNA synthetases"/>
    <property type="match status" value="1"/>
</dbReference>
<gene>
    <name evidence="13" type="primary">cysS</name>
    <name evidence="15" type="ordered locus">Tpau_0605</name>
</gene>
<evidence type="ECO:0000313" key="16">
    <source>
        <dbReference type="Proteomes" id="UP000001213"/>
    </source>
</evidence>
<evidence type="ECO:0000256" key="1">
    <source>
        <dbReference type="ARBA" id="ARBA00004496"/>
    </source>
</evidence>
<dbReference type="PRINTS" id="PR00983">
    <property type="entry name" value="TRNASYNTHCYS"/>
</dbReference>
<dbReference type="AlphaFoldDB" id="D5USV6"/>
<dbReference type="Proteomes" id="UP000001213">
    <property type="component" value="Chromosome"/>
</dbReference>
<dbReference type="SUPFAM" id="SSF52374">
    <property type="entry name" value="Nucleotidylyl transferase"/>
    <property type="match status" value="1"/>
</dbReference>
<dbReference type="InterPro" id="IPR015803">
    <property type="entry name" value="Cys-tRNA-ligase"/>
</dbReference>
<dbReference type="InterPro" id="IPR015273">
    <property type="entry name" value="Cys-tRNA-synt_Ia_DALR"/>
</dbReference>
<keyword evidence="8 13" id="KW-0862">Zinc</keyword>
<dbReference type="Pfam" id="PF09190">
    <property type="entry name" value="DALR_2"/>
    <property type="match status" value="1"/>
</dbReference>
<evidence type="ECO:0000256" key="7">
    <source>
        <dbReference type="ARBA" id="ARBA00022741"/>
    </source>
</evidence>
<dbReference type="eggNOG" id="COG0215">
    <property type="taxonomic scope" value="Bacteria"/>
</dbReference>
<dbReference type="SMART" id="SM00840">
    <property type="entry name" value="DALR_2"/>
    <property type="match status" value="1"/>
</dbReference>
<dbReference type="STRING" id="521096.Tpau_0605"/>
<feature type="binding site" evidence="13">
    <location>
        <position position="207"/>
    </location>
    <ligand>
        <name>Zn(2+)</name>
        <dbReference type="ChEBI" id="CHEBI:29105"/>
    </ligand>
</feature>
<organism evidence="15 16">
    <name type="scientific">Tsukamurella paurometabola (strain ATCC 8368 / DSM 20162 / CCUG 35730 / CIP 100753 / JCM 10117 / KCTC 9821 / NBRC 16120 / NCIMB 702349 / NCTC 13040)</name>
    <name type="common">Corynebacterium paurometabolum</name>
    <dbReference type="NCBI Taxonomy" id="521096"/>
    <lineage>
        <taxon>Bacteria</taxon>
        <taxon>Bacillati</taxon>
        <taxon>Actinomycetota</taxon>
        <taxon>Actinomycetes</taxon>
        <taxon>Mycobacteriales</taxon>
        <taxon>Tsukamurellaceae</taxon>
        <taxon>Tsukamurella</taxon>
    </lineage>
</organism>
<feature type="binding site" evidence="13">
    <location>
        <position position="266"/>
    </location>
    <ligand>
        <name>ATP</name>
        <dbReference type="ChEBI" id="CHEBI:30616"/>
    </ligand>
</feature>
<dbReference type="PANTHER" id="PTHR10890:SF30">
    <property type="entry name" value="CYSTEINE--TRNA LIGASE"/>
    <property type="match status" value="1"/>
</dbReference>
<evidence type="ECO:0000256" key="3">
    <source>
        <dbReference type="ARBA" id="ARBA00011245"/>
    </source>
</evidence>
<name>D5USV6_TSUPD</name>
<dbReference type="HAMAP" id="MF_00041">
    <property type="entry name" value="Cys_tRNA_synth"/>
    <property type="match status" value="1"/>
</dbReference>
<evidence type="ECO:0000256" key="13">
    <source>
        <dbReference type="HAMAP-Rule" id="MF_00041"/>
    </source>
</evidence>
<dbReference type="EC" id="6.1.1.16" evidence="13"/>
<reference evidence="16" key="1">
    <citation type="submission" date="2010-03" db="EMBL/GenBank/DDBJ databases">
        <title>The complete chromosome of Tsukamurella paurometabola DSM 20162.</title>
        <authorList>
            <consortium name="US DOE Joint Genome Institute (JGI-PGF)"/>
            <person name="Lucas S."/>
            <person name="Copeland A."/>
            <person name="Lapidus A."/>
            <person name="Glavina del Rio T."/>
            <person name="Dalin E."/>
            <person name="Tice H."/>
            <person name="Bruce D."/>
            <person name="Goodwin L."/>
            <person name="Pitluck S."/>
            <person name="Kyrpides N."/>
            <person name="Mavromatis K."/>
            <person name="Ivanova N."/>
            <person name="Mikhailova N."/>
            <person name="Munk A.C."/>
            <person name="Brettin T."/>
            <person name="Detter J.C."/>
            <person name="Tapia R."/>
            <person name="Han C."/>
            <person name="Larimer F."/>
            <person name="Land M."/>
            <person name="Hauser L."/>
            <person name="Markowitz V."/>
            <person name="Cheng J.-F."/>
            <person name="Hugenholtz P."/>
            <person name="Woyke T."/>
            <person name="Wu D."/>
            <person name="Jando M."/>
            <person name="Brambilla E."/>
            <person name="Klenk H.-P."/>
            <person name="Eisen J.A."/>
        </authorList>
    </citation>
    <scope>NUCLEOTIDE SEQUENCE [LARGE SCALE GENOMIC DNA]</scope>
    <source>
        <strain evidence="16">ATCC 8368 / DSM 20162 / CCUG 35730 / CIP 100753 / JCM 10117 / KCTC 9821 / NBRC 16120 / NCIMB 702349 / NCTC 13040</strain>
    </source>
</reference>
<evidence type="ECO:0000256" key="6">
    <source>
        <dbReference type="ARBA" id="ARBA00022723"/>
    </source>
</evidence>
<sequence>MTLRLYDSLTREVRDFVPLVEGKAGIYLCGATVQGVPHIGHIRSGVAFDVLRRWLLATGLDVAFVRNVTDIDDKILRKAAEAGRPWWEWAATHEREFTRAYDALGVLPPSAEPRATGFITQMVTYMERMIERGHAYASAGDVYFSVRSLPDYGALSRQKVDDVQQGETLAAGKRDPLDFTLWKAAKPGEPSWPSPWGDGRPGWHLECSAMATSYLGGQFDIHCGGMDLVFPHHENEIAQAHGAGDPFANYWLHNGWVTMSGEKMSKSLGNVVSIPNLLTQVRAVELRYYLGSAHYRSMQEYSAGALAEAATAYGRIESFVQRTVERTGEVPVGQWSAGFAAALDDDLGVPSALAEVHAAVRAGNAALEAGDLDEARRLAGAVRAMTSILGVDPLDPHWVTENAGDGAAMDALGVLVQAELERRAAARAEKNWAEADAARDRLHAAGIDVTDGADGSSWTLAKKTQ</sequence>
<dbReference type="Pfam" id="PF23493">
    <property type="entry name" value="CysS_C"/>
    <property type="match status" value="1"/>
</dbReference>
<reference evidence="15 16" key="2">
    <citation type="journal article" date="2011" name="Stand. Genomic Sci.">
        <title>Complete genome sequence of Tsukamurella paurometabola type strain (no. 33).</title>
        <authorList>
            <person name="Munk A.C."/>
            <person name="Lapidus A."/>
            <person name="Lucas S."/>
            <person name="Nolan M."/>
            <person name="Tice H."/>
            <person name="Cheng J.F."/>
            <person name="Del Rio T.G."/>
            <person name="Goodwin L."/>
            <person name="Pitluck S."/>
            <person name="Liolios K."/>
            <person name="Huntemann M."/>
            <person name="Ivanova N."/>
            <person name="Mavromatis K."/>
            <person name="Mikhailova N."/>
            <person name="Pati A."/>
            <person name="Chen A."/>
            <person name="Palaniappan K."/>
            <person name="Tapia R."/>
            <person name="Han C."/>
            <person name="Land M."/>
            <person name="Hauser L."/>
            <person name="Chang Y.J."/>
            <person name="Jeffries C.D."/>
            <person name="Brettin T."/>
            <person name="Yasawong M."/>
            <person name="Brambilla E.M."/>
            <person name="Rohde M."/>
            <person name="Sikorski J."/>
            <person name="Goker M."/>
            <person name="Detter J.C."/>
            <person name="Woyke T."/>
            <person name="Bristow J."/>
            <person name="Eisen J.A."/>
            <person name="Markowitz V."/>
            <person name="Hugenholtz P."/>
            <person name="Kyrpides N.C."/>
            <person name="Klenk H.P."/>
        </authorList>
    </citation>
    <scope>NUCLEOTIDE SEQUENCE [LARGE SCALE GENOMIC DNA]</scope>
    <source>
        <strain evidence="16">ATCC 8368 / DSM 20162 / CCUG 35730 / CIP 100753 / JCM 10117 / KCTC 9821 / NBRC 16120 / NCIMB 702349 / NCTC 13040</strain>
    </source>
</reference>
<dbReference type="KEGG" id="tpr:Tpau_0605"/>
<feature type="binding site" evidence="13">
    <location>
        <position position="29"/>
    </location>
    <ligand>
        <name>Zn(2+)</name>
        <dbReference type="ChEBI" id="CHEBI:29105"/>
    </ligand>
</feature>
<evidence type="ECO:0000259" key="14">
    <source>
        <dbReference type="SMART" id="SM00840"/>
    </source>
</evidence>
<dbReference type="GO" id="GO:0005524">
    <property type="term" value="F:ATP binding"/>
    <property type="evidence" value="ECO:0007669"/>
    <property type="project" value="UniProtKB-UniRule"/>
</dbReference>
<keyword evidence="7 13" id="KW-0547">Nucleotide-binding</keyword>
<dbReference type="FunFam" id="3.40.50.620:FF:000068">
    <property type="entry name" value="Cysteine--tRNA ligase"/>
    <property type="match status" value="1"/>
</dbReference>
<feature type="binding site" evidence="13">
    <location>
        <position position="236"/>
    </location>
    <ligand>
        <name>Zn(2+)</name>
        <dbReference type="ChEBI" id="CHEBI:29105"/>
    </ligand>
</feature>
<dbReference type="InterPro" id="IPR024909">
    <property type="entry name" value="Cys-tRNA/MSH_ligase"/>
</dbReference>
<dbReference type="InterPro" id="IPR056411">
    <property type="entry name" value="CysS_C"/>
</dbReference>
<feature type="binding site" evidence="13">
    <location>
        <position position="232"/>
    </location>
    <ligand>
        <name>Zn(2+)</name>
        <dbReference type="ChEBI" id="CHEBI:29105"/>
    </ligand>
</feature>
<dbReference type="RefSeq" id="WP_013125285.1">
    <property type="nucleotide sequence ID" value="NC_014158.1"/>
</dbReference>